<keyword evidence="3 6" id="KW-1133">Transmembrane helix</keyword>
<organism evidence="8 9">
    <name type="scientific">Microdochium bolleyi</name>
    <dbReference type="NCBI Taxonomy" id="196109"/>
    <lineage>
        <taxon>Eukaryota</taxon>
        <taxon>Fungi</taxon>
        <taxon>Dikarya</taxon>
        <taxon>Ascomycota</taxon>
        <taxon>Pezizomycotina</taxon>
        <taxon>Sordariomycetes</taxon>
        <taxon>Xylariomycetidae</taxon>
        <taxon>Xylariales</taxon>
        <taxon>Microdochiaceae</taxon>
        <taxon>Microdochium</taxon>
    </lineage>
</organism>
<evidence type="ECO:0000256" key="3">
    <source>
        <dbReference type="ARBA" id="ARBA00022989"/>
    </source>
</evidence>
<dbReference type="Proteomes" id="UP000070501">
    <property type="component" value="Unassembled WGS sequence"/>
</dbReference>
<evidence type="ECO:0000256" key="4">
    <source>
        <dbReference type="ARBA" id="ARBA00023136"/>
    </source>
</evidence>
<dbReference type="Pfam" id="PF07690">
    <property type="entry name" value="MFS_1"/>
    <property type="match status" value="1"/>
</dbReference>
<dbReference type="SUPFAM" id="SSF103473">
    <property type="entry name" value="MFS general substrate transporter"/>
    <property type="match status" value="1"/>
</dbReference>
<feature type="transmembrane region" description="Helical" evidence="6">
    <location>
        <begin position="62"/>
        <end position="85"/>
    </location>
</feature>
<dbReference type="PROSITE" id="PS50850">
    <property type="entry name" value="MFS"/>
    <property type="match status" value="1"/>
</dbReference>
<feature type="transmembrane region" description="Helical" evidence="6">
    <location>
        <begin position="341"/>
        <end position="360"/>
    </location>
</feature>
<evidence type="ECO:0000259" key="7">
    <source>
        <dbReference type="PROSITE" id="PS50850"/>
    </source>
</evidence>
<proteinExistence type="predicted"/>
<evidence type="ECO:0000256" key="1">
    <source>
        <dbReference type="ARBA" id="ARBA00004141"/>
    </source>
</evidence>
<evidence type="ECO:0000256" key="5">
    <source>
        <dbReference type="SAM" id="MobiDB-lite"/>
    </source>
</evidence>
<dbReference type="PANTHER" id="PTHR23501">
    <property type="entry name" value="MAJOR FACILITATOR SUPERFAMILY"/>
    <property type="match status" value="1"/>
</dbReference>
<gene>
    <name evidence="8" type="ORF">Micbo1qcDRAFT_138458</name>
</gene>
<evidence type="ECO:0000256" key="6">
    <source>
        <dbReference type="SAM" id="Phobius"/>
    </source>
</evidence>
<feature type="transmembrane region" description="Helical" evidence="6">
    <location>
        <begin position="129"/>
        <end position="146"/>
    </location>
</feature>
<keyword evidence="4 6" id="KW-0472">Membrane</keyword>
<dbReference type="GO" id="GO:0022857">
    <property type="term" value="F:transmembrane transporter activity"/>
    <property type="evidence" value="ECO:0007669"/>
    <property type="project" value="InterPro"/>
</dbReference>
<keyword evidence="2 6" id="KW-0812">Transmembrane</keyword>
<evidence type="ECO:0000313" key="8">
    <source>
        <dbReference type="EMBL" id="KXJ88103.1"/>
    </source>
</evidence>
<feature type="transmembrane region" description="Helical" evidence="6">
    <location>
        <begin position="217"/>
        <end position="239"/>
    </location>
</feature>
<dbReference type="InterPro" id="IPR011701">
    <property type="entry name" value="MFS"/>
</dbReference>
<keyword evidence="9" id="KW-1185">Reference proteome</keyword>
<feature type="region of interest" description="Disordered" evidence="5">
    <location>
        <begin position="1"/>
        <end position="43"/>
    </location>
</feature>
<name>A0A136IT91_9PEZI</name>
<feature type="transmembrane region" description="Helical" evidence="6">
    <location>
        <begin position="97"/>
        <end position="117"/>
    </location>
</feature>
<dbReference type="InParanoid" id="A0A136IT91"/>
<feature type="domain" description="Major facilitator superfamily (MFS) profile" evidence="7">
    <location>
        <begin position="64"/>
        <end position="567"/>
    </location>
</feature>
<dbReference type="InterPro" id="IPR036259">
    <property type="entry name" value="MFS_trans_sf"/>
</dbReference>
<protein>
    <submittedName>
        <fullName evidence="8">Major facilitator superfamily transporter</fullName>
    </submittedName>
</protein>
<feature type="transmembrane region" description="Helical" evidence="6">
    <location>
        <begin position="546"/>
        <end position="564"/>
    </location>
</feature>
<feature type="transmembrane region" description="Helical" evidence="6">
    <location>
        <begin position="380"/>
        <end position="398"/>
    </location>
</feature>
<feature type="transmembrane region" description="Helical" evidence="6">
    <location>
        <begin position="410"/>
        <end position="427"/>
    </location>
</feature>
<comment type="subcellular location">
    <subcellularLocation>
        <location evidence="1">Membrane</location>
        <topology evidence="1">Multi-pass membrane protein</topology>
    </subcellularLocation>
</comment>
<feature type="transmembrane region" description="Helical" evidence="6">
    <location>
        <begin position="433"/>
        <end position="458"/>
    </location>
</feature>
<feature type="transmembrane region" description="Helical" evidence="6">
    <location>
        <begin position="264"/>
        <end position="287"/>
    </location>
</feature>
<dbReference type="GO" id="GO:0005886">
    <property type="term" value="C:plasma membrane"/>
    <property type="evidence" value="ECO:0007669"/>
    <property type="project" value="TreeGrafter"/>
</dbReference>
<dbReference type="OrthoDB" id="4078873at2759"/>
<accession>A0A136IT91</accession>
<feature type="transmembrane region" description="Helical" evidence="6">
    <location>
        <begin position="299"/>
        <end position="321"/>
    </location>
</feature>
<reference evidence="9" key="1">
    <citation type="submission" date="2016-02" db="EMBL/GenBank/DDBJ databases">
        <title>Draft genome sequence of Microdochium bolleyi, a fungal endophyte of beachgrass.</title>
        <authorList>
            <consortium name="DOE Joint Genome Institute"/>
            <person name="David A.S."/>
            <person name="May G."/>
            <person name="Haridas S."/>
            <person name="Lim J."/>
            <person name="Wang M."/>
            <person name="Labutti K."/>
            <person name="Lipzen A."/>
            <person name="Barry K."/>
            <person name="Grigoriev I.V."/>
        </authorList>
    </citation>
    <scope>NUCLEOTIDE SEQUENCE [LARGE SCALE GENOMIC DNA]</scope>
    <source>
        <strain evidence="9">J235TASD1</strain>
    </source>
</reference>
<feature type="transmembrane region" description="Helical" evidence="6">
    <location>
        <begin position="158"/>
        <end position="178"/>
    </location>
</feature>
<dbReference type="AlphaFoldDB" id="A0A136IT91"/>
<dbReference type="PANTHER" id="PTHR23501:SF107">
    <property type="entry name" value="TRANSPORTER, PUTATIVE (AFU_ORTHOLOGUE AFUA_7G04730)-RELATED"/>
    <property type="match status" value="1"/>
</dbReference>
<evidence type="ECO:0000313" key="9">
    <source>
        <dbReference type="Proteomes" id="UP000070501"/>
    </source>
</evidence>
<feature type="compositionally biased region" description="Basic and acidic residues" evidence="5">
    <location>
        <begin position="9"/>
        <end position="32"/>
    </location>
</feature>
<feature type="transmembrane region" description="Helical" evidence="6">
    <location>
        <begin position="190"/>
        <end position="211"/>
    </location>
</feature>
<feature type="transmembrane region" description="Helical" evidence="6">
    <location>
        <begin position="470"/>
        <end position="492"/>
    </location>
</feature>
<sequence length="584" mass="63774">MAAAISSSDQHRPVDQEKGAPAIDDTRARSVTDSDEDDGTRGQKGVEAVQAVTQVWSRKTMWLMFVLLWFLSFAANLLSAIEGALSPYITSFFNEHGLLATVGIASRLVSGVFSLVVGRYINLRGRTEGFIFGVVLIVLGMIMKAACQNIETYAAAQTFYWIGHVNLLYVVSVFVADITTLRNRMIIFSLNNFSALVTSFAGPPIAAAFYTQLNFRWAFIVFVIVLVVFAIPVIVLLSLNERKAKKAGVLAPKPQRSMIESIRYYGIEFDIPGIFLCSGGFVMLLLPFSLVQTLGGGNWAHPTIVGMIVGGVVTLAVFGLWEKYAPVQLFPFRLLGDRTVVGSMSVYFVIFLSTFIWDAYYGSYLQVVHGLSIITANYVLNAYSLTSYVLSPLIALFVRYTGEVKWTGMVGVPIYILGTGLLVYFRTPDAQVGYLAMCQILVGFSTGILVLTSQLALMYSISQADVAIGLALYGLFGSIGSSAGFAVAGAMWTNILPFKIAEFLPENAKDQAAALYGDITLQMADPIGTPIRDAVIAAYADVMHKMVIAGVCLIPLLVVSVIVWRNKNVKEVQEKEQAQRGNIW</sequence>
<dbReference type="InterPro" id="IPR020846">
    <property type="entry name" value="MFS_dom"/>
</dbReference>
<dbReference type="Gene3D" id="1.20.1250.20">
    <property type="entry name" value="MFS general substrate transporter like domains"/>
    <property type="match status" value="2"/>
</dbReference>
<dbReference type="EMBL" id="KQ964259">
    <property type="protein sequence ID" value="KXJ88103.1"/>
    <property type="molecule type" value="Genomic_DNA"/>
</dbReference>
<evidence type="ECO:0000256" key="2">
    <source>
        <dbReference type="ARBA" id="ARBA00022692"/>
    </source>
</evidence>